<evidence type="ECO:0000256" key="4">
    <source>
        <dbReference type="ARBA" id="ARBA00022759"/>
    </source>
</evidence>
<sequence length="112" mass="12994">MPKLTLLKTEKDFSAFRKSQSYHSKLLTLRVHFAANQNFPRFGFIVPKKVLAKATARNLVKRRIKNLLVKVQPRLKPADLLFFPKAGLVKIKFGELEEIVNKLFTDARLWKS</sequence>
<name>A0A1F5PK66_9BACT</name>
<dbReference type="Proteomes" id="UP000177682">
    <property type="component" value="Unassembled WGS sequence"/>
</dbReference>
<dbReference type="AlphaFoldDB" id="A0A1F5PK66"/>
<evidence type="ECO:0000256" key="2">
    <source>
        <dbReference type="ARBA" id="ARBA00022694"/>
    </source>
</evidence>
<dbReference type="Gene3D" id="3.30.230.10">
    <property type="match status" value="1"/>
</dbReference>
<dbReference type="PANTHER" id="PTHR33992">
    <property type="entry name" value="RIBONUCLEASE P PROTEIN COMPONENT"/>
    <property type="match status" value="1"/>
</dbReference>
<dbReference type="HAMAP" id="MF_00227">
    <property type="entry name" value="RNase_P"/>
    <property type="match status" value="1"/>
</dbReference>
<comment type="subunit">
    <text evidence="7">Consists of a catalytic RNA component (M1 or rnpB) and a protein subunit.</text>
</comment>
<organism evidence="9 10">
    <name type="scientific">Candidatus Doudnabacteria bacterium RIFCSPHIGHO2_12_FULL_48_16</name>
    <dbReference type="NCBI Taxonomy" id="1817838"/>
    <lineage>
        <taxon>Bacteria</taxon>
        <taxon>Candidatus Doudnaibacteriota</taxon>
    </lineage>
</organism>
<dbReference type="PROSITE" id="PS00648">
    <property type="entry name" value="RIBONUCLEASE_P"/>
    <property type="match status" value="1"/>
</dbReference>
<evidence type="ECO:0000313" key="10">
    <source>
        <dbReference type="Proteomes" id="UP000177682"/>
    </source>
</evidence>
<evidence type="ECO:0000256" key="7">
    <source>
        <dbReference type="HAMAP-Rule" id="MF_00227"/>
    </source>
</evidence>
<dbReference type="InterPro" id="IPR000100">
    <property type="entry name" value="RNase_P"/>
</dbReference>
<dbReference type="Pfam" id="PF00825">
    <property type="entry name" value="Ribonuclease_P"/>
    <property type="match status" value="1"/>
</dbReference>
<proteinExistence type="inferred from homology"/>
<keyword evidence="2 7" id="KW-0819">tRNA processing</keyword>
<keyword evidence="6 7" id="KW-0694">RNA-binding</keyword>
<evidence type="ECO:0000256" key="1">
    <source>
        <dbReference type="ARBA" id="ARBA00002663"/>
    </source>
</evidence>
<comment type="function">
    <text evidence="1 7">RNaseP catalyzes the removal of the 5'-leader sequence from pre-tRNA to produce the mature 5'-terminus. It can also cleave other RNA substrates such as 4.5S RNA. The protein component plays an auxiliary but essential role in vivo by binding to the 5'-leader sequence and broadening the substrate specificity of the ribozyme.</text>
</comment>
<dbReference type="GO" id="GO:0001682">
    <property type="term" value="P:tRNA 5'-leader removal"/>
    <property type="evidence" value="ECO:0007669"/>
    <property type="project" value="UniProtKB-UniRule"/>
</dbReference>
<dbReference type="EMBL" id="MFEY01000007">
    <property type="protein sequence ID" value="OGE90291.1"/>
    <property type="molecule type" value="Genomic_DNA"/>
</dbReference>
<dbReference type="NCBIfam" id="TIGR00188">
    <property type="entry name" value="rnpA"/>
    <property type="match status" value="1"/>
</dbReference>
<gene>
    <name evidence="7" type="primary">rnpA</name>
    <name evidence="9" type="ORF">A3E29_04315</name>
</gene>
<dbReference type="PANTHER" id="PTHR33992:SF1">
    <property type="entry name" value="RIBONUCLEASE P PROTEIN COMPONENT"/>
    <property type="match status" value="1"/>
</dbReference>
<dbReference type="InterPro" id="IPR020539">
    <property type="entry name" value="RNase_P_CS"/>
</dbReference>
<dbReference type="EC" id="3.1.26.5" evidence="7 8"/>
<evidence type="ECO:0000313" key="9">
    <source>
        <dbReference type="EMBL" id="OGE90291.1"/>
    </source>
</evidence>
<keyword evidence="5 7" id="KW-0378">Hydrolase</keyword>
<dbReference type="InterPro" id="IPR014721">
    <property type="entry name" value="Ribsml_uS5_D2-typ_fold_subgr"/>
</dbReference>
<dbReference type="GO" id="GO:0042781">
    <property type="term" value="F:3'-tRNA processing endoribonuclease activity"/>
    <property type="evidence" value="ECO:0007669"/>
    <property type="project" value="TreeGrafter"/>
</dbReference>
<comment type="caution">
    <text evidence="9">The sequence shown here is derived from an EMBL/GenBank/DDBJ whole genome shotgun (WGS) entry which is preliminary data.</text>
</comment>
<dbReference type="InterPro" id="IPR020568">
    <property type="entry name" value="Ribosomal_Su5_D2-typ_SF"/>
</dbReference>
<dbReference type="GO" id="GO:0004526">
    <property type="term" value="F:ribonuclease P activity"/>
    <property type="evidence" value="ECO:0007669"/>
    <property type="project" value="UniProtKB-UniRule"/>
</dbReference>
<evidence type="ECO:0000256" key="6">
    <source>
        <dbReference type="ARBA" id="ARBA00022884"/>
    </source>
</evidence>
<evidence type="ECO:0000256" key="3">
    <source>
        <dbReference type="ARBA" id="ARBA00022722"/>
    </source>
</evidence>
<keyword evidence="4 7" id="KW-0255">Endonuclease</keyword>
<evidence type="ECO:0000256" key="8">
    <source>
        <dbReference type="NCBIfam" id="TIGR00188"/>
    </source>
</evidence>
<dbReference type="GO" id="GO:0030677">
    <property type="term" value="C:ribonuclease P complex"/>
    <property type="evidence" value="ECO:0007669"/>
    <property type="project" value="TreeGrafter"/>
</dbReference>
<comment type="similarity">
    <text evidence="7">Belongs to the RnpA family.</text>
</comment>
<evidence type="ECO:0000256" key="5">
    <source>
        <dbReference type="ARBA" id="ARBA00022801"/>
    </source>
</evidence>
<reference evidence="9 10" key="1">
    <citation type="journal article" date="2016" name="Nat. Commun.">
        <title>Thousands of microbial genomes shed light on interconnected biogeochemical processes in an aquifer system.</title>
        <authorList>
            <person name="Anantharaman K."/>
            <person name="Brown C.T."/>
            <person name="Hug L.A."/>
            <person name="Sharon I."/>
            <person name="Castelle C.J."/>
            <person name="Probst A.J."/>
            <person name="Thomas B.C."/>
            <person name="Singh A."/>
            <person name="Wilkins M.J."/>
            <person name="Karaoz U."/>
            <person name="Brodie E.L."/>
            <person name="Williams K.H."/>
            <person name="Hubbard S.S."/>
            <person name="Banfield J.F."/>
        </authorList>
    </citation>
    <scope>NUCLEOTIDE SEQUENCE [LARGE SCALE GENOMIC DNA]</scope>
</reference>
<comment type="catalytic activity">
    <reaction evidence="7">
        <text>Endonucleolytic cleavage of RNA, removing 5'-extranucleotides from tRNA precursor.</text>
        <dbReference type="EC" id="3.1.26.5"/>
    </reaction>
</comment>
<protein>
    <recommendedName>
        <fullName evidence="7 8">Ribonuclease P protein component</fullName>
        <shortName evidence="7">RNase P protein</shortName>
        <shortName evidence="7">RNaseP protein</shortName>
        <ecNumber evidence="7 8">3.1.26.5</ecNumber>
    </recommendedName>
    <alternativeName>
        <fullName evidence="7">Protein C5</fullName>
    </alternativeName>
</protein>
<keyword evidence="3 7" id="KW-0540">Nuclease</keyword>
<dbReference type="GO" id="GO:0000049">
    <property type="term" value="F:tRNA binding"/>
    <property type="evidence" value="ECO:0007669"/>
    <property type="project" value="UniProtKB-UniRule"/>
</dbReference>
<dbReference type="SUPFAM" id="SSF54211">
    <property type="entry name" value="Ribosomal protein S5 domain 2-like"/>
    <property type="match status" value="1"/>
</dbReference>
<accession>A0A1F5PK66</accession>